<dbReference type="STRING" id="341036.SAMN05660649_04268"/>
<keyword evidence="2" id="KW-1185">Reference proteome</keyword>
<evidence type="ECO:0000313" key="1">
    <source>
        <dbReference type="EMBL" id="SFH21288.1"/>
    </source>
</evidence>
<protein>
    <submittedName>
        <fullName evidence="1">Uncharacterized protein</fullName>
    </submittedName>
</protein>
<reference evidence="2" key="1">
    <citation type="submission" date="2016-10" db="EMBL/GenBank/DDBJ databases">
        <authorList>
            <person name="Varghese N."/>
            <person name="Submissions S."/>
        </authorList>
    </citation>
    <scope>NUCLEOTIDE SEQUENCE [LARGE SCALE GENOMIC DNA]</scope>
    <source>
        <strain evidence="2">DSM 17038</strain>
    </source>
</reference>
<dbReference type="EMBL" id="FOOX01000020">
    <property type="protein sequence ID" value="SFH21288.1"/>
    <property type="molecule type" value="Genomic_DNA"/>
</dbReference>
<proteinExistence type="predicted"/>
<accession>A0A1I2Y685</accession>
<dbReference type="Proteomes" id="UP000199337">
    <property type="component" value="Unassembled WGS sequence"/>
</dbReference>
<dbReference type="RefSeq" id="WP_092474171.1">
    <property type="nucleotide sequence ID" value="NZ_FOOX01000020.1"/>
</dbReference>
<organism evidence="1 2">
    <name type="scientific">Desulfotruncus arcticus DSM 17038</name>
    <dbReference type="NCBI Taxonomy" id="1121424"/>
    <lineage>
        <taxon>Bacteria</taxon>
        <taxon>Bacillati</taxon>
        <taxon>Bacillota</taxon>
        <taxon>Clostridia</taxon>
        <taxon>Eubacteriales</taxon>
        <taxon>Desulfallaceae</taxon>
        <taxon>Desulfotruncus</taxon>
    </lineage>
</organism>
<evidence type="ECO:0000313" key="2">
    <source>
        <dbReference type="Proteomes" id="UP000199337"/>
    </source>
</evidence>
<name>A0A1I2Y685_9FIRM</name>
<dbReference type="OrthoDB" id="1683428at2"/>
<dbReference type="AlphaFoldDB" id="A0A1I2Y685"/>
<sequence length="126" mass="13862">MDLVTTRRNNIIWSINQNPVTIIINRTEKLETEGHFTDVSSQIGPLNVRIFQVGDSTKTVSHLVGNKDIADGWGLLADWQADLRQGSNITDEFTIIGIGTFNIVSVQPQIVQGQVVGYQAALELVS</sequence>
<gene>
    <name evidence="1" type="ORF">SAMN05660649_04268</name>
</gene>